<evidence type="ECO:0000256" key="1">
    <source>
        <dbReference type="SAM" id="Phobius"/>
    </source>
</evidence>
<proteinExistence type="predicted"/>
<evidence type="ECO:0000313" key="3">
    <source>
        <dbReference type="Proteomes" id="UP000199701"/>
    </source>
</evidence>
<keyword evidence="1" id="KW-0812">Transmembrane</keyword>
<gene>
    <name evidence="2" type="ORF">SAMN05421659_104231</name>
</gene>
<keyword evidence="1" id="KW-1133">Transmembrane helix</keyword>
<dbReference type="Proteomes" id="UP000199701">
    <property type="component" value="Unassembled WGS sequence"/>
</dbReference>
<dbReference type="STRING" id="99656.SAMN05421659_104231"/>
<sequence length="61" mass="6900">MKVKVIFNISRLVMIIALGFMAINFILYSFPDVLVRLVGIILLVDLMLLSYSTVSVHKNTD</sequence>
<accession>A0A1I0P7I2</accession>
<reference evidence="2 3" key="1">
    <citation type="submission" date="2016-10" db="EMBL/GenBank/DDBJ databases">
        <authorList>
            <person name="de Groot N.N."/>
        </authorList>
    </citation>
    <scope>NUCLEOTIDE SEQUENCE [LARGE SCALE GENOMIC DNA]</scope>
    <source>
        <strain evidence="2 3">DSM 9179</strain>
    </source>
</reference>
<dbReference type="RefSeq" id="WP_092452101.1">
    <property type="nucleotide sequence ID" value="NZ_FOJI01000004.1"/>
</dbReference>
<protein>
    <submittedName>
        <fullName evidence="2">Uncharacterized protein</fullName>
    </submittedName>
</protein>
<dbReference type="EMBL" id="FOJI01000004">
    <property type="protein sequence ID" value="SEW10345.1"/>
    <property type="molecule type" value="Genomic_DNA"/>
</dbReference>
<organism evidence="2 3">
    <name type="scientific">[Clostridium] fimetarium</name>
    <dbReference type="NCBI Taxonomy" id="99656"/>
    <lineage>
        <taxon>Bacteria</taxon>
        <taxon>Bacillati</taxon>
        <taxon>Bacillota</taxon>
        <taxon>Clostridia</taxon>
        <taxon>Lachnospirales</taxon>
        <taxon>Lachnospiraceae</taxon>
    </lineage>
</organism>
<keyword evidence="1" id="KW-0472">Membrane</keyword>
<name>A0A1I0P7I2_9FIRM</name>
<feature type="transmembrane region" description="Helical" evidence="1">
    <location>
        <begin position="12"/>
        <end position="31"/>
    </location>
</feature>
<dbReference type="AlphaFoldDB" id="A0A1I0P7I2"/>
<feature type="transmembrane region" description="Helical" evidence="1">
    <location>
        <begin position="37"/>
        <end position="56"/>
    </location>
</feature>
<keyword evidence="3" id="KW-1185">Reference proteome</keyword>
<evidence type="ECO:0000313" key="2">
    <source>
        <dbReference type="EMBL" id="SEW10345.1"/>
    </source>
</evidence>